<dbReference type="OrthoDB" id="1274115at2759"/>
<dbReference type="PRINTS" id="PR00081">
    <property type="entry name" value="GDHRDH"/>
</dbReference>
<comment type="similarity">
    <text evidence="1 3">Belongs to the short-chain dehydrogenases/reductases (SDR) family.</text>
</comment>
<dbReference type="InterPro" id="IPR051911">
    <property type="entry name" value="SDR_oxidoreductase"/>
</dbReference>
<comment type="caution">
    <text evidence="4">The sequence shown here is derived from an EMBL/GenBank/DDBJ whole genome shotgun (WGS) entry which is preliminary data.</text>
</comment>
<evidence type="ECO:0000313" key="4">
    <source>
        <dbReference type="EMBL" id="OCB84884.1"/>
    </source>
</evidence>
<keyword evidence="2" id="KW-0560">Oxidoreductase</keyword>
<evidence type="ECO:0000256" key="3">
    <source>
        <dbReference type="RuleBase" id="RU000363"/>
    </source>
</evidence>
<keyword evidence="5" id="KW-1185">Reference proteome</keyword>
<organism evidence="4 5">
    <name type="scientific">Sanghuangporus baumii</name>
    <name type="common">Phellinus baumii</name>
    <dbReference type="NCBI Taxonomy" id="108892"/>
    <lineage>
        <taxon>Eukaryota</taxon>
        <taxon>Fungi</taxon>
        <taxon>Dikarya</taxon>
        <taxon>Basidiomycota</taxon>
        <taxon>Agaricomycotina</taxon>
        <taxon>Agaricomycetes</taxon>
        <taxon>Hymenochaetales</taxon>
        <taxon>Hymenochaetaceae</taxon>
        <taxon>Sanghuangporus</taxon>
    </lineage>
</organism>
<evidence type="ECO:0000313" key="5">
    <source>
        <dbReference type="Proteomes" id="UP000757232"/>
    </source>
</evidence>
<dbReference type="PANTHER" id="PTHR43976">
    <property type="entry name" value="SHORT CHAIN DEHYDROGENASE"/>
    <property type="match status" value="1"/>
</dbReference>
<protein>
    <submittedName>
        <fullName evidence="4">NAD-binding protein</fullName>
    </submittedName>
</protein>
<proteinExistence type="inferred from homology"/>
<evidence type="ECO:0000256" key="1">
    <source>
        <dbReference type="ARBA" id="ARBA00006484"/>
    </source>
</evidence>
<reference evidence="4" key="1">
    <citation type="submission" date="2016-06" db="EMBL/GenBank/DDBJ databases">
        <title>Draft Genome sequence of the fungus Inonotus baumii.</title>
        <authorList>
            <person name="Zhu H."/>
            <person name="Lin W."/>
        </authorList>
    </citation>
    <scope>NUCLEOTIDE SEQUENCE</scope>
    <source>
        <strain evidence="4">821</strain>
    </source>
</reference>
<accession>A0A9Q5HS65</accession>
<sequence length="353" mass="38600">MNGTKAENTHEGSKKRVWVITGTSSGLGRSLIQVALARGDYVIATVRSVDSVCDLADNLETTSRIHVLKLDITAPFSEIRAAAEEVISKWGRVDVLVNNAGAGFLGITEEVGVEGYQKQFAVNFFGPLNVTNAFLPYMRAQREGTIVFVGSRSSWRTHIPMMGTYAASKAALTAAAESLAVEVATLNIKVLNVLPGSMQTCSWSKMTLLPMSPNALLPLTPNQANQGNYEGRNFKGDPETPKMNGIAREHIERHIEDYSELREHQIKWMRSAVCDGDPEKCAQAIYNIVAGNAEQPNKTSDVMERKGPGRNWPEGNLLVLGSDAETNIRDKCDAVLRNLDIWKDVARGVAADR</sequence>
<dbReference type="PRINTS" id="PR00080">
    <property type="entry name" value="SDRFAMILY"/>
</dbReference>
<dbReference type="Proteomes" id="UP000757232">
    <property type="component" value="Unassembled WGS sequence"/>
</dbReference>
<dbReference type="EMBL" id="LNZH02000213">
    <property type="protein sequence ID" value="OCB84884.1"/>
    <property type="molecule type" value="Genomic_DNA"/>
</dbReference>
<dbReference type="SUPFAM" id="SSF51735">
    <property type="entry name" value="NAD(P)-binding Rossmann-fold domains"/>
    <property type="match status" value="1"/>
</dbReference>
<name>A0A9Q5HS65_SANBA</name>
<gene>
    <name evidence="4" type="ORF">A7U60_g8106</name>
</gene>
<evidence type="ECO:0000256" key="2">
    <source>
        <dbReference type="ARBA" id="ARBA00023002"/>
    </source>
</evidence>
<dbReference type="Gene3D" id="3.40.50.720">
    <property type="entry name" value="NAD(P)-binding Rossmann-like Domain"/>
    <property type="match status" value="1"/>
</dbReference>
<dbReference type="InterPro" id="IPR036291">
    <property type="entry name" value="NAD(P)-bd_dom_sf"/>
</dbReference>
<dbReference type="PANTHER" id="PTHR43976:SF16">
    <property type="entry name" value="SHORT-CHAIN DEHYDROGENASE_REDUCTASE FAMILY PROTEIN"/>
    <property type="match status" value="1"/>
</dbReference>
<dbReference type="Pfam" id="PF00106">
    <property type="entry name" value="adh_short"/>
    <property type="match status" value="1"/>
</dbReference>
<dbReference type="InterPro" id="IPR002347">
    <property type="entry name" value="SDR_fam"/>
</dbReference>
<dbReference type="GO" id="GO:0016491">
    <property type="term" value="F:oxidoreductase activity"/>
    <property type="evidence" value="ECO:0007669"/>
    <property type="project" value="UniProtKB-KW"/>
</dbReference>
<dbReference type="AlphaFoldDB" id="A0A9Q5HS65"/>